<comment type="caution">
    <text evidence="1">The sequence shown here is derived from an EMBL/GenBank/DDBJ whole genome shotgun (WGS) entry which is preliminary data.</text>
</comment>
<keyword evidence="2" id="KW-1185">Reference proteome</keyword>
<evidence type="ECO:0000313" key="2">
    <source>
        <dbReference type="Proteomes" id="UP000027471"/>
    </source>
</evidence>
<dbReference type="AlphaFoldDB" id="A0A074JFK8"/>
<accession>A0A074JFK8</accession>
<dbReference type="RefSeq" id="WP_420804692.1">
    <property type="nucleotide sequence ID" value="NZ_AUNB01000060.1"/>
</dbReference>
<dbReference type="EMBL" id="AUNB01000060">
    <property type="protein sequence ID" value="KEO54640.1"/>
    <property type="molecule type" value="Genomic_DNA"/>
</dbReference>
<gene>
    <name evidence="1" type="ORF">DT23_18235</name>
</gene>
<protein>
    <submittedName>
        <fullName evidence="1">Uncharacterized protein</fullName>
    </submittedName>
</protein>
<dbReference type="Proteomes" id="UP000027471">
    <property type="component" value="Unassembled WGS sequence"/>
</dbReference>
<dbReference type="STRING" id="1353528.DT23_18235"/>
<sequence length="42" mass="4570">MTMTGHDHDTFTDLPAGTPALFTLTARGLAVQHILRAFAFLL</sequence>
<reference evidence="1 2" key="1">
    <citation type="journal article" date="2015" name="Antonie Van Leeuwenhoek">
        <title>Thioclava indica sp. nov., isolated from surface seawater of the Indian Ocean.</title>
        <authorList>
            <person name="Liu Y."/>
            <person name="Lai Q."/>
            <person name="Du J."/>
            <person name="Xu H."/>
            <person name="Jiang L."/>
            <person name="Shao Z."/>
        </authorList>
    </citation>
    <scope>NUCLEOTIDE SEQUENCE [LARGE SCALE GENOMIC DNA]</scope>
    <source>
        <strain evidence="1 2">DT23-4</strain>
    </source>
</reference>
<organism evidence="1 2">
    <name type="scientific">Thioclava indica</name>
    <dbReference type="NCBI Taxonomy" id="1353528"/>
    <lineage>
        <taxon>Bacteria</taxon>
        <taxon>Pseudomonadati</taxon>
        <taxon>Pseudomonadota</taxon>
        <taxon>Alphaproteobacteria</taxon>
        <taxon>Rhodobacterales</taxon>
        <taxon>Paracoccaceae</taxon>
        <taxon>Thioclava</taxon>
    </lineage>
</organism>
<evidence type="ECO:0000313" key="1">
    <source>
        <dbReference type="EMBL" id="KEO54640.1"/>
    </source>
</evidence>
<name>A0A074JFK8_9RHOB</name>
<proteinExistence type="predicted"/>